<protein>
    <submittedName>
        <fullName evidence="1">Uncharacterized protein</fullName>
    </submittedName>
</protein>
<accession>A0A0D0DEM4</accession>
<dbReference type="InParanoid" id="A0A0D0DEM4"/>
<dbReference type="AlphaFoldDB" id="A0A0D0DEM4"/>
<dbReference type="Proteomes" id="UP000054538">
    <property type="component" value="Unassembled WGS sequence"/>
</dbReference>
<reference evidence="1 2" key="1">
    <citation type="submission" date="2014-04" db="EMBL/GenBank/DDBJ databases">
        <authorList>
            <consortium name="DOE Joint Genome Institute"/>
            <person name="Kuo A."/>
            <person name="Kohler A."/>
            <person name="Jargeat P."/>
            <person name="Nagy L.G."/>
            <person name="Floudas D."/>
            <person name="Copeland A."/>
            <person name="Barry K.W."/>
            <person name="Cichocki N."/>
            <person name="Veneault-Fourrey C."/>
            <person name="LaButti K."/>
            <person name="Lindquist E.A."/>
            <person name="Lipzen A."/>
            <person name="Lundell T."/>
            <person name="Morin E."/>
            <person name="Murat C."/>
            <person name="Sun H."/>
            <person name="Tunlid A."/>
            <person name="Henrissat B."/>
            <person name="Grigoriev I.V."/>
            <person name="Hibbett D.S."/>
            <person name="Martin F."/>
            <person name="Nordberg H.P."/>
            <person name="Cantor M.N."/>
            <person name="Hua S.X."/>
        </authorList>
    </citation>
    <scope>NUCLEOTIDE SEQUENCE [LARGE SCALE GENOMIC DNA]</scope>
    <source>
        <strain evidence="1 2">Ve08.2h10</strain>
    </source>
</reference>
<evidence type="ECO:0000313" key="1">
    <source>
        <dbReference type="EMBL" id="KIK79374.1"/>
    </source>
</evidence>
<name>A0A0D0DEM4_9AGAM</name>
<gene>
    <name evidence="1" type="ORF">PAXRUDRAFT_834138</name>
</gene>
<reference evidence="2" key="2">
    <citation type="submission" date="2015-01" db="EMBL/GenBank/DDBJ databases">
        <title>Evolutionary Origins and Diversification of the Mycorrhizal Mutualists.</title>
        <authorList>
            <consortium name="DOE Joint Genome Institute"/>
            <consortium name="Mycorrhizal Genomics Consortium"/>
            <person name="Kohler A."/>
            <person name="Kuo A."/>
            <person name="Nagy L.G."/>
            <person name="Floudas D."/>
            <person name="Copeland A."/>
            <person name="Barry K.W."/>
            <person name="Cichocki N."/>
            <person name="Veneault-Fourrey C."/>
            <person name="LaButti K."/>
            <person name="Lindquist E.A."/>
            <person name="Lipzen A."/>
            <person name="Lundell T."/>
            <person name="Morin E."/>
            <person name="Murat C."/>
            <person name="Riley R."/>
            <person name="Ohm R."/>
            <person name="Sun H."/>
            <person name="Tunlid A."/>
            <person name="Henrissat B."/>
            <person name="Grigoriev I.V."/>
            <person name="Hibbett D.S."/>
            <person name="Martin F."/>
        </authorList>
    </citation>
    <scope>NUCLEOTIDE SEQUENCE [LARGE SCALE GENOMIC DNA]</scope>
    <source>
        <strain evidence="2">Ve08.2h10</strain>
    </source>
</reference>
<dbReference type="EMBL" id="KN826297">
    <property type="protein sequence ID" value="KIK79374.1"/>
    <property type="molecule type" value="Genomic_DNA"/>
</dbReference>
<organism evidence="1 2">
    <name type="scientific">Paxillus rubicundulus Ve08.2h10</name>
    <dbReference type="NCBI Taxonomy" id="930991"/>
    <lineage>
        <taxon>Eukaryota</taxon>
        <taxon>Fungi</taxon>
        <taxon>Dikarya</taxon>
        <taxon>Basidiomycota</taxon>
        <taxon>Agaricomycotina</taxon>
        <taxon>Agaricomycetes</taxon>
        <taxon>Agaricomycetidae</taxon>
        <taxon>Boletales</taxon>
        <taxon>Paxilineae</taxon>
        <taxon>Paxillaceae</taxon>
        <taxon>Paxillus</taxon>
    </lineage>
</organism>
<proteinExistence type="predicted"/>
<evidence type="ECO:0000313" key="2">
    <source>
        <dbReference type="Proteomes" id="UP000054538"/>
    </source>
</evidence>
<sequence>MTQATTQRISFLGPLIMEDIHALVCVNYQGRNCTRQRLATQDNNGCGCSDEYEQCGT</sequence>
<dbReference type="HOGENOM" id="CLU_2997086_0_0_1"/>
<keyword evidence="2" id="KW-1185">Reference proteome</keyword>